<dbReference type="Proteomes" id="UP000321261">
    <property type="component" value="Unassembled WGS sequence"/>
</dbReference>
<dbReference type="OrthoDB" id="5244367at2"/>
<evidence type="ECO:0000313" key="4">
    <source>
        <dbReference type="Proteomes" id="UP000321261"/>
    </source>
</evidence>
<comment type="similarity">
    <text evidence="1">Belongs to the universal stress protein A family.</text>
</comment>
<dbReference type="EMBL" id="VIWU01000001">
    <property type="protein sequence ID" value="TWF74957.1"/>
    <property type="molecule type" value="Genomic_DNA"/>
</dbReference>
<dbReference type="Gene3D" id="3.40.50.620">
    <property type="entry name" value="HUPs"/>
    <property type="match status" value="1"/>
</dbReference>
<dbReference type="InterPro" id="IPR014729">
    <property type="entry name" value="Rossmann-like_a/b/a_fold"/>
</dbReference>
<organism evidence="3 4">
    <name type="scientific">Pseudonocardia hierapolitana</name>
    <dbReference type="NCBI Taxonomy" id="1128676"/>
    <lineage>
        <taxon>Bacteria</taxon>
        <taxon>Bacillati</taxon>
        <taxon>Actinomycetota</taxon>
        <taxon>Actinomycetes</taxon>
        <taxon>Pseudonocardiales</taxon>
        <taxon>Pseudonocardiaceae</taxon>
        <taxon>Pseudonocardia</taxon>
    </lineage>
</organism>
<name>A0A561SJ97_9PSEU</name>
<reference evidence="3 4" key="1">
    <citation type="submission" date="2019-06" db="EMBL/GenBank/DDBJ databases">
        <title>Sequencing the genomes of 1000 actinobacteria strains.</title>
        <authorList>
            <person name="Klenk H.-P."/>
        </authorList>
    </citation>
    <scope>NUCLEOTIDE SEQUENCE [LARGE SCALE GENOMIC DNA]</scope>
    <source>
        <strain evidence="3 4">DSM 45671</strain>
    </source>
</reference>
<dbReference type="SUPFAM" id="SSF52402">
    <property type="entry name" value="Adenine nucleotide alpha hydrolases-like"/>
    <property type="match status" value="1"/>
</dbReference>
<dbReference type="AlphaFoldDB" id="A0A561SJ97"/>
<dbReference type="CDD" id="cd00293">
    <property type="entry name" value="USP-like"/>
    <property type="match status" value="1"/>
</dbReference>
<dbReference type="InterPro" id="IPR006016">
    <property type="entry name" value="UspA"/>
</dbReference>
<dbReference type="PRINTS" id="PR01438">
    <property type="entry name" value="UNVRSLSTRESS"/>
</dbReference>
<evidence type="ECO:0000259" key="2">
    <source>
        <dbReference type="Pfam" id="PF00582"/>
    </source>
</evidence>
<accession>A0A561SJ97</accession>
<feature type="domain" description="UspA" evidence="2">
    <location>
        <begin position="1"/>
        <end position="137"/>
    </location>
</feature>
<proteinExistence type="inferred from homology"/>
<gene>
    <name evidence="3" type="ORF">FHX44_11841</name>
</gene>
<evidence type="ECO:0000313" key="3">
    <source>
        <dbReference type="EMBL" id="TWF74957.1"/>
    </source>
</evidence>
<protein>
    <submittedName>
        <fullName evidence="3">Nucleotide-binding universal stress UspA family protein</fullName>
    </submittedName>
</protein>
<dbReference type="PANTHER" id="PTHR46268">
    <property type="entry name" value="STRESS RESPONSE PROTEIN NHAX"/>
    <property type="match status" value="1"/>
</dbReference>
<sequence length="144" mass="14994">MLKKVIWATDGSPTAEKVYPVAKGLAESGGAKLIVAHAGEMVGSDRAGVFVDSAETMRATLERTADDLKRAGLDVELALLTASQRNASQMIADLAQETGADIVVVANRGHGPVASIFIGSFTLRLLQVAPCPVLVVPAGRQRTA</sequence>
<keyword evidence="4" id="KW-1185">Reference proteome</keyword>
<comment type="caution">
    <text evidence="3">The sequence shown here is derived from an EMBL/GenBank/DDBJ whole genome shotgun (WGS) entry which is preliminary data.</text>
</comment>
<dbReference type="Pfam" id="PF00582">
    <property type="entry name" value="Usp"/>
    <property type="match status" value="1"/>
</dbReference>
<dbReference type="PANTHER" id="PTHR46268:SF6">
    <property type="entry name" value="UNIVERSAL STRESS PROTEIN UP12"/>
    <property type="match status" value="1"/>
</dbReference>
<dbReference type="RefSeq" id="WP_147254247.1">
    <property type="nucleotide sequence ID" value="NZ_VIWU01000001.1"/>
</dbReference>
<dbReference type="InterPro" id="IPR006015">
    <property type="entry name" value="Universal_stress_UspA"/>
</dbReference>
<evidence type="ECO:0000256" key="1">
    <source>
        <dbReference type="ARBA" id="ARBA00008791"/>
    </source>
</evidence>